<dbReference type="PROSITE" id="PS51462">
    <property type="entry name" value="NUDIX"/>
    <property type="match status" value="1"/>
</dbReference>
<dbReference type="InterPro" id="IPR015797">
    <property type="entry name" value="NUDIX_hydrolase-like_dom_sf"/>
</dbReference>
<dbReference type="OrthoDB" id="5511555at2"/>
<keyword evidence="2" id="KW-0378">Hydrolase</keyword>
<dbReference type="AlphaFoldDB" id="A0A2N8KZK3"/>
<dbReference type="SUPFAM" id="SSF55811">
    <property type="entry name" value="Nudix"/>
    <property type="match status" value="1"/>
</dbReference>
<feature type="domain" description="Nudix hydrolase" evidence="1">
    <location>
        <begin position="92"/>
        <end position="240"/>
    </location>
</feature>
<dbReference type="PANTHER" id="PTHR43736:SF1">
    <property type="entry name" value="DIHYDRONEOPTERIN TRIPHOSPHATE DIPHOSPHATASE"/>
    <property type="match status" value="1"/>
</dbReference>
<organism evidence="2 3">
    <name type="scientific">Kinneretia aquatilis</name>
    <dbReference type="NCBI Taxonomy" id="2070761"/>
    <lineage>
        <taxon>Bacteria</taxon>
        <taxon>Pseudomonadati</taxon>
        <taxon>Pseudomonadota</taxon>
        <taxon>Betaproteobacteria</taxon>
        <taxon>Burkholderiales</taxon>
        <taxon>Sphaerotilaceae</taxon>
        <taxon>Roseateles</taxon>
    </lineage>
</organism>
<name>A0A2N8KZK3_9BURK</name>
<evidence type="ECO:0000313" key="3">
    <source>
        <dbReference type="Proteomes" id="UP000235916"/>
    </source>
</evidence>
<evidence type="ECO:0000259" key="1">
    <source>
        <dbReference type="PROSITE" id="PS51462"/>
    </source>
</evidence>
<dbReference type="CDD" id="cd03674">
    <property type="entry name" value="NUDIX_Hydrolase"/>
    <property type="match status" value="1"/>
</dbReference>
<gene>
    <name evidence="2" type="ORF">C1O66_16100</name>
</gene>
<dbReference type="InterPro" id="IPR000086">
    <property type="entry name" value="NUDIX_hydrolase_dom"/>
</dbReference>
<reference evidence="2 3" key="1">
    <citation type="submission" date="2018-01" db="EMBL/GenBank/DDBJ databases">
        <title>Draft genome sequence of Paucibacter aquatile CR182 isolated from freshwater of the Nakdong River.</title>
        <authorList>
            <person name="Choi A."/>
            <person name="Chung E.J."/>
        </authorList>
    </citation>
    <scope>NUCLEOTIDE SEQUENCE [LARGE SCALE GENOMIC DNA]</scope>
    <source>
        <strain evidence="2 3">CR182</strain>
    </source>
</reference>
<dbReference type="Pfam" id="PF00293">
    <property type="entry name" value="NUDIX"/>
    <property type="match status" value="1"/>
</dbReference>
<dbReference type="EMBL" id="POSP01000003">
    <property type="protein sequence ID" value="PND38898.1"/>
    <property type="molecule type" value="Genomic_DNA"/>
</dbReference>
<dbReference type="GO" id="GO:0016787">
    <property type="term" value="F:hydrolase activity"/>
    <property type="evidence" value="ECO:0007669"/>
    <property type="project" value="UniProtKB-KW"/>
</dbReference>
<sequence length="244" mass="26754">MVNGEWWSAAPSLVHLFTRSPHRAPVHLLTLSSQGSDNGPMSTSCSPVHAQACLILQAYLSQRFPEEGARLQALQAQLQDPEGDAFNRAQMRGHITTSAIVLDPATRQLLLIHHKTLQRWLQPGGHFEPNEAADPLLASALREAREETGVQALQPHPEYVDAGSGLALPLDIDSHAIPANPRKQEGAHWHHDYAYLLLADSRAPLRPQLAEVHAAAWQPVRAWAEAPDLRFQTVARKLAALGLA</sequence>
<dbReference type="Proteomes" id="UP000235916">
    <property type="component" value="Unassembled WGS sequence"/>
</dbReference>
<protein>
    <submittedName>
        <fullName evidence="2">NUDIX hydrolase</fullName>
    </submittedName>
</protein>
<keyword evidence="3" id="KW-1185">Reference proteome</keyword>
<dbReference type="Gene3D" id="3.90.79.10">
    <property type="entry name" value="Nucleoside Triphosphate Pyrophosphohydrolase"/>
    <property type="match status" value="1"/>
</dbReference>
<comment type="caution">
    <text evidence="2">The sequence shown here is derived from an EMBL/GenBank/DDBJ whole genome shotgun (WGS) entry which is preliminary data.</text>
</comment>
<proteinExistence type="predicted"/>
<dbReference type="PANTHER" id="PTHR43736">
    <property type="entry name" value="ADP-RIBOSE PYROPHOSPHATASE"/>
    <property type="match status" value="1"/>
</dbReference>
<accession>A0A2N8KZK3</accession>
<evidence type="ECO:0000313" key="2">
    <source>
        <dbReference type="EMBL" id="PND38898.1"/>
    </source>
</evidence>